<dbReference type="InterPro" id="IPR029123">
    <property type="entry name" value="RBM39_linker"/>
</dbReference>
<gene>
    <name evidence="7" type="ORF">XNOV1_A039577</name>
</gene>
<name>A0AAV1ERC5_XYRNO</name>
<dbReference type="GO" id="GO:0005634">
    <property type="term" value="C:nucleus"/>
    <property type="evidence" value="ECO:0007669"/>
    <property type="project" value="InterPro"/>
</dbReference>
<dbReference type="CDD" id="cd12537">
    <property type="entry name" value="RRM1_RBM23"/>
    <property type="match status" value="1"/>
</dbReference>
<dbReference type="SUPFAM" id="SSF54928">
    <property type="entry name" value="RNA-binding domain, RBD"/>
    <property type="match status" value="2"/>
</dbReference>
<feature type="compositionally biased region" description="Basic and acidic residues" evidence="5">
    <location>
        <begin position="62"/>
        <end position="72"/>
    </location>
</feature>
<dbReference type="CDD" id="cd12285">
    <property type="entry name" value="RRM3_RBM39_like"/>
    <property type="match status" value="1"/>
</dbReference>
<dbReference type="NCBIfam" id="TIGR01622">
    <property type="entry name" value="SF-CC1"/>
    <property type="match status" value="1"/>
</dbReference>
<dbReference type="FunFam" id="3.30.70.330:FF:000135">
    <property type="entry name" value="RNA-binding protein 39 isoform X2"/>
    <property type="match status" value="1"/>
</dbReference>
<dbReference type="FunFam" id="3.30.70.330:FF:000090">
    <property type="entry name" value="RNA-binding protein 39 isoform X1"/>
    <property type="match status" value="1"/>
</dbReference>
<dbReference type="InterPro" id="IPR012677">
    <property type="entry name" value="Nucleotide-bd_a/b_plait_sf"/>
</dbReference>
<sequence length="484" mass="54074">MKEDTKSQSPDGQDDRSKRKKRSRSRERKQSKSRDKKKSRSRSRDRKRSRSRDRRRSRSRERRNSRERGGRYRDHHKHRRRSKSKSPPRKEKSPIRLPIDNLTPEERDARTVFCMQLAARIRPRDLEDFFSAVGKVRDVRMISDRNSRRSKGIAYIEFMEANSVPLAIGLTGQRLLGVPIIVQASQAEKNRAAAAANNLQKGSAGPMRLYVGSLHFNITEEMLRGIFEPFGRIESIQLMMDSETGRSKGYGFITFSDAECAKKALEQLNGFELAGRPMKVGHVTERTDASTASSFLDSDELERTGIDLGTTGRLQLMARLAEGTGLQIPPAAQQALQMSGAIAIGAMAAVSAAMNPALTMNMNSAPMNLPSQPLATHCFQLSNMFNPHSEESSGWEADIQHDVIEECNKHGGVVHIYVDKNSPEGNVYVKCPSIPSAMAAVNSLHGRYFAGKMITAAYVPLPTYHNLFPESATATQLLIPPPRR</sequence>
<dbReference type="InterPro" id="IPR000504">
    <property type="entry name" value="RRM_dom"/>
</dbReference>
<dbReference type="Gene3D" id="3.30.70.330">
    <property type="match status" value="3"/>
</dbReference>
<evidence type="ECO:0000313" key="8">
    <source>
        <dbReference type="Proteomes" id="UP001178508"/>
    </source>
</evidence>
<evidence type="ECO:0000256" key="4">
    <source>
        <dbReference type="PROSITE-ProRule" id="PRU00176"/>
    </source>
</evidence>
<evidence type="ECO:0000256" key="1">
    <source>
        <dbReference type="ARBA" id="ARBA00022553"/>
    </source>
</evidence>
<keyword evidence="8" id="KW-1185">Reference proteome</keyword>
<dbReference type="InterPro" id="IPR006509">
    <property type="entry name" value="RBM39_SF"/>
</dbReference>
<dbReference type="GO" id="GO:0006397">
    <property type="term" value="P:mRNA processing"/>
    <property type="evidence" value="ECO:0007669"/>
    <property type="project" value="InterPro"/>
</dbReference>
<dbReference type="PROSITE" id="PS50102">
    <property type="entry name" value="RRM"/>
    <property type="match status" value="2"/>
</dbReference>
<keyword evidence="2" id="KW-0677">Repeat</keyword>
<proteinExistence type="predicted"/>
<dbReference type="Pfam" id="PF00076">
    <property type="entry name" value="RRM_1"/>
    <property type="match status" value="2"/>
</dbReference>
<dbReference type="Proteomes" id="UP001178508">
    <property type="component" value="Chromosome 2"/>
</dbReference>
<evidence type="ECO:0000259" key="6">
    <source>
        <dbReference type="PROSITE" id="PS50102"/>
    </source>
</evidence>
<evidence type="ECO:0000256" key="3">
    <source>
        <dbReference type="ARBA" id="ARBA00022884"/>
    </source>
</evidence>
<dbReference type="Pfam" id="PF15519">
    <property type="entry name" value="RBM39linker"/>
    <property type="match status" value="1"/>
</dbReference>
<feature type="domain" description="RRM" evidence="6">
    <location>
        <begin position="207"/>
        <end position="285"/>
    </location>
</feature>
<dbReference type="SMART" id="SM00360">
    <property type="entry name" value="RRM"/>
    <property type="match status" value="3"/>
</dbReference>
<dbReference type="FunFam" id="3.30.70.330:FF:000080">
    <property type="entry name" value="RNA-binding protein 39 isoform X1"/>
    <property type="match status" value="1"/>
</dbReference>
<keyword evidence="3 4" id="KW-0694">RNA-binding</keyword>
<dbReference type="InterPro" id="IPR035979">
    <property type="entry name" value="RBD_domain_sf"/>
</dbReference>
<evidence type="ECO:0000256" key="5">
    <source>
        <dbReference type="SAM" id="MobiDB-lite"/>
    </source>
</evidence>
<accession>A0AAV1ERC5</accession>
<feature type="compositionally biased region" description="Basic residues" evidence="5">
    <location>
        <begin position="18"/>
        <end position="27"/>
    </location>
</feature>
<feature type="region of interest" description="Disordered" evidence="5">
    <location>
        <begin position="1"/>
        <end position="103"/>
    </location>
</feature>
<evidence type="ECO:0000256" key="2">
    <source>
        <dbReference type="ARBA" id="ARBA00022737"/>
    </source>
</evidence>
<keyword evidence="1" id="KW-0597">Phosphoprotein</keyword>
<dbReference type="PANTHER" id="PTHR48036">
    <property type="entry name" value="SPLICING FACTOR (PAD-1), PUTATIVE (AFU_ORTHOLOGUE AFUA_1G15810)-RELATED"/>
    <property type="match status" value="1"/>
</dbReference>
<feature type="compositionally biased region" description="Basic residues" evidence="5">
    <location>
        <begin position="34"/>
        <end position="61"/>
    </location>
</feature>
<evidence type="ECO:0000313" key="7">
    <source>
        <dbReference type="EMBL" id="CAJ1051230.1"/>
    </source>
</evidence>
<dbReference type="CDD" id="cd12284">
    <property type="entry name" value="RRM2_RBM23_RBM39"/>
    <property type="match status" value="1"/>
</dbReference>
<feature type="compositionally biased region" description="Basic residues" evidence="5">
    <location>
        <begin position="73"/>
        <end position="87"/>
    </location>
</feature>
<feature type="domain" description="RRM" evidence="6">
    <location>
        <begin position="110"/>
        <end position="187"/>
    </location>
</feature>
<protein>
    <submittedName>
        <fullName evidence="7">RNA-binding protein 39-like isoform X2</fullName>
    </submittedName>
</protein>
<dbReference type="GO" id="GO:0003723">
    <property type="term" value="F:RNA binding"/>
    <property type="evidence" value="ECO:0007669"/>
    <property type="project" value="UniProtKB-UniRule"/>
</dbReference>
<reference evidence="7" key="1">
    <citation type="submission" date="2023-08" db="EMBL/GenBank/DDBJ databases">
        <authorList>
            <person name="Alioto T."/>
            <person name="Alioto T."/>
            <person name="Gomez Garrido J."/>
        </authorList>
    </citation>
    <scope>NUCLEOTIDE SEQUENCE</scope>
</reference>
<dbReference type="EMBL" id="OY660865">
    <property type="protein sequence ID" value="CAJ1051230.1"/>
    <property type="molecule type" value="Genomic_DNA"/>
</dbReference>
<organism evidence="7 8">
    <name type="scientific">Xyrichtys novacula</name>
    <name type="common">Pearly razorfish</name>
    <name type="synonym">Hemipteronotus novacula</name>
    <dbReference type="NCBI Taxonomy" id="13765"/>
    <lineage>
        <taxon>Eukaryota</taxon>
        <taxon>Metazoa</taxon>
        <taxon>Chordata</taxon>
        <taxon>Craniata</taxon>
        <taxon>Vertebrata</taxon>
        <taxon>Euteleostomi</taxon>
        <taxon>Actinopterygii</taxon>
        <taxon>Neopterygii</taxon>
        <taxon>Teleostei</taxon>
        <taxon>Neoteleostei</taxon>
        <taxon>Acanthomorphata</taxon>
        <taxon>Eupercaria</taxon>
        <taxon>Labriformes</taxon>
        <taxon>Labridae</taxon>
        <taxon>Xyrichtys</taxon>
    </lineage>
</organism>
<dbReference type="AlphaFoldDB" id="A0AAV1ERC5"/>